<organism evidence="2 3">
    <name type="scientific">Pseudoalteromonas luteoviolacea CPMOR-1</name>
    <dbReference type="NCBI Taxonomy" id="1365248"/>
    <lineage>
        <taxon>Bacteria</taxon>
        <taxon>Pseudomonadati</taxon>
        <taxon>Pseudomonadota</taxon>
        <taxon>Gammaproteobacteria</taxon>
        <taxon>Alteromonadales</taxon>
        <taxon>Pseudoalteromonadaceae</taxon>
        <taxon>Pseudoalteromonas</taxon>
    </lineage>
</organism>
<dbReference type="PATRIC" id="fig|1365248.3.peg.4941"/>
<feature type="transmembrane region" description="Helical" evidence="1">
    <location>
        <begin position="89"/>
        <end position="108"/>
    </location>
</feature>
<comment type="caution">
    <text evidence="2">The sequence shown here is derived from an EMBL/GenBank/DDBJ whole genome shotgun (WGS) entry which is preliminary data.</text>
</comment>
<sequence length="184" mass="21332">MTLDEFLVSLDFVFIGFELLVVFFLIAKFWEHKFSLFFGGKNSLKTQEDNELHSCFLTAFCVLIFYFIGARVTEVVLNIPMEKMALRRLFYFSLIVHAALLIISLYLFHKIRDCTFSNCAKQCAGIVIFAATLHFTQFIARGYFDFNDFYIIYTTGVSLCNLATLVVLVIYPIKLVLNSRKHRI</sequence>
<keyword evidence="1" id="KW-0812">Transmembrane</keyword>
<evidence type="ECO:0000313" key="2">
    <source>
        <dbReference type="EMBL" id="KZN58072.1"/>
    </source>
</evidence>
<evidence type="ECO:0000313" key="3">
    <source>
        <dbReference type="Proteomes" id="UP000076486"/>
    </source>
</evidence>
<dbReference type="EMBL" id="AUYC01000084">
    <property type="protein sequence ID" value="KZN58072.1"/>
    <property type="molecule type" value="Genomic_DNA"/>
</dbReference>
<proteinExistence type="predicted"/>
<feature type="transmembrane region" description="Helical" evidence="1">
    <location>
        <begin position="150"/>
        <end position="173"/>
    </location>
</feature>
<name>A0A167HFS9_9GAMM</name>
<feature type="transmembrane region" description="Helical" evidence="1">
    <location>
        <begin position="6"/>
        <end position="30"/>
    </location>
</feature>
<dbReference type="RefSeq" id="WP_063370020.1">
    <property type="nucleotide sequence ID" value="NZ_AUYC01000084.1"/>
</dbReference>
<keyword evidence="1" id="KW-0472">Membrane</keyword>
<feature type="transmembrane region" description="Helical" evidence="1">
    <location>
        <begin position="120"/>
        <end position="144"/>
    </location>
</feature>
<reference evidence="2 3" key="1">
    <citation type="submission" date="2013-07" db="EMBL/GenBank/DDBJ databases">
        <title>Comparative Genomic and Metabolomic Analysis of Twelve Strains of Pseudoalteromonas luteoviolacea.</title>
        <authorList>
            <person name="Vynne N.G."/>
            <person name="Mansson M."/>
            <person name="Gram L."/>
        </authorList>
    </citation>
    <scope>NUCLEOTIDE SEQUENCE [LARGE SCALE GENOMIC DNA]</scope>
    <source>
        <strain evidence="2 3">CPMOR-1</strain>
    </source>
</reference>
<gene>
    <name evidence="2" type="ORF">N473_04855</name>
</gene>
<feature type="transmembrane region" description="Helical" evidence="1">
    <location>
        <begin position="51"/>
        <end position="69"/>
    </location>
</feature>
<keyword evidence="1" id="KW-1133">Transmembrane helix</keyword>
<evidence type="ECO:0008006" key="4">
    <source>
        <dbReference type="Google" id="ProtNLM"/>
    </source>
</evidence>
<dbReference type="Proteomes" id="UP000076486">
    <property type="component" value="Unassembled WGS sequence"/>
</dbReference>
<dbReference type="AlphaFoldDB" id="A0A167HFS9"/>
<protein>
    <recommendedName>
        <fullName evidence="4">Ferric oxidoreductase domain-containing protein</fullName>
    </recommendedName>
</protein>
<accession>A0A167HFS9</accession>
<evidence type="ECO:0000256" key="1">
    <source>
        <dbReference type="SAM" id="Phobius"/>
    </source>
</evidence>